<accession>A0A1L9WFC1</accession>
<dbReference type="SUPFAM" id="SSF57701">
    <property type="entry name" value="Zn2/Cys6 DNA-binding domain"/>
    <property type="match status" value="1"/>
</dbReference>
<proteinExistence type="predicted"/>
<evidence type="ECO:0000256" key="5">
    <source>
        <dbReference type="ARBA" id="ARBA00023163"/>
    </source>
</evidence>
<evidence type="ECO:0000256" key="1">
    <source>
        <dbReference type="ARBA" id="ARBA00022723"/>
    </source>
</evidence>
<dbReference type="SMART" id="SM00066">
    <property type="entry name" value="GAL4"/>
    <property type="match status" value="1"/>
</dbReference>
<dbReference type="CDD" id="cd00067">
    <property type="entry name" value="GAL4"/>
    <property type="match status" value="1"/>
</dbReference>
<keyword evidence="4" id="KW-0238">DNA-binding</keyword>
<feature type="compositionally biased region" description="Polar residues" evidence="7">
    <location>
        <begin position="350"/>
        <end position="380"/>
    </location>
</feature>
<feature type="region of interest" description="Disordered" evidence="7">
    <location>
        <begin position="1"/>
        <end position="391"/>
    </location>
</feature>
<gene>
    <name evidence="9" type="ORF">ASPACDRAFT_48317</name>
</gene>
<evidence type="ECO:0000313" key="10">
    <source>
        <dbReference type="Proteomes" id="UP000184546"/>
    </source>
</evidence>
<dbReference type="PROSITE" id="PS00463">
    <property type="entry name" value="ZN2_CY6_FUNGAL_1"/>
    <property type="match status" value="1"/>
</dbReference>
<dbReference type="GO" id="GO:0003677">
    <property type="term" value="F:DNA binding"/>
    <property type="evidence" value="ECO:0007669"/>
    <property type="project" value="UniProtKB-KW"/>
</dbReference>
<dbReference type="VEuPathDB" id="FungiDB:ASPACDRAFT_48317"/>
<dbReference type="Gene3D" id="4.10.240.10">
    <property type="entry name" value="Zn(2)-C6 fungal-type DNA-binding domain"/>
    <property type="match status" value="1"/>
</dbReference>
<dbReference type="RefSeq" id="XP_020051208.1">
    <property type="nucleotide sequence ID" value="XM_020202104.1"/>
</dbReference>
<evidence type="ECO:0000256" key="6">
    <source>
        <dbReference type="ARBA" id="ARBA00023242"/>
    </source>
</evidence>
<keyword evidence="2" id="KW-0862">Zinc</keyword>
<dbReference type="InterPro" id="IPR036864">
    <property type="entry name" value="Zn2-C6_fun-type_DNA-bd_sf"/>
</dbReference>
<organism evidence="9 10">
    <name type="scientific">Aspergillus aculeatus (strain ATCC 16872 / CBS 172.66 / WB 5094)</name>
    <dbReference type="NCBI Taxonomy" id="690307"/>
    <lineage>
        <taxon>Eukaryota</taxon>
        <taxon>Fungi</taxon>
        <taxon>Dikarya</taxon>
        <taxon>Ascomycota</taxon>
        <taxon>Pezizomycotina</taxon>
        <taxon>Eurotiomycetes</taxon>
        <taxon>Eurotiomycetidae</taxon>
        <taxon>Eurotiales</taxon>
        <taxon>Aspergillaceae</taxon>
        <taxon>Aspergillus</taxon>
        <taxon>Aspergillus subgen. Circumdati</taxon>
    </lineage>
</organism>
<evidence type="ECO:0000256" key="2">
    <source>
        <dbReference type="ARBA" id="ARBA00022833"/>
    </source>
</evidence>
<dbReference type="PROSITE" id="PS50048">
    <property type="entry name" value="ZN2_CY6_FUNGAL_2"/>
    <property type="match status" value="1"/>
</dbReference>
<dbReference type="EMBL" id="KV878992">
    <property type="protein sequence ID" value="OJJ94868.1"/>
    <property type="molecule type" value="Genomic_DNA"/>
</dbReference>
<dbReference type="GeneID" id="30975918"/>
<feature type="compositionally biased region" description="Basic and acidic residues" evidence="7">
    <location>
        <begin position="220"/>
        <end position="233"/>
    </location>
</feature>
<feature type="compositionally biased region" description="Pro residues" evidence="7">
    <location>
        <begin position="37"/>
        <end position="48"/>
    </location>
</feature>
<feature type="domain" description="Zn(2)-C6 fungal-type" evidence="8">
    <location>
        <begin position="448"/>
        <end position="476"/>
    </location>
</feature>
<dbReference type="InterPro" id="IPR001138">
    <property type="entry name" value="Zn2Cys6_DnaBD"/>
</dbReference>
<dbReference type="Pfam" id="PF00172">
    <property type="entry name" value="Zn_clus"/>
    <property type="match status" value="1"/>
</dbReference>
<dbReference type="InterPro" id="IPR052360">
    <property type="entry name" value="Transcr_Regulatory_Proteins"/>
</dbReference>
<dbReference type="GO" id="GO:0009893">
    <property type="term" value="P:positive regulation of metabolic process"/>
    <property type="evidence" value="ECO:0007669"/>
    <property type="project" value="UniProtKB-ARBA"/>
</dbReference>
<evidence type="ECO:0000256" key="4">
    <source>
        <dbReference type="ARBA" id="ARBA00023125"/>
    </source>
</evidence>
<keyword evidence="3" id="KW-0805">Transcription regulation</keyword>
<dbReference type="GO" id="GO:0000981">
    <property type="term" value="F:DNA-binding transcription factor activity, RNA polymerase II-specific"/>
    <property type="evidence" value="ECO:0007669"/>
    <property type="project" value="InterPro"/>
</dbReference>
<dbReference type="PANTHER" id="PTHR36206:SF13">
    <property type="entry name" value="TRANSCRIPTIONAL REGULATORY PROTEIN MOC3"/>
    <property type="match status" value="1"/>
</dbReference>
<reference evidence="10" key="1">
    <citation type="journal article" date="2017" name="Genome Biol.">
        <title>Comparative genomics reveals high biological diversity and specific adaptations in the industrially and medically important fungal genus Aspergillus.</title>
        <authorList>
            <person name="de Vries R.P."/>
            <person name="Riley R."/>
            <person name="Wiebenga A."/>
            <person name="Aguilar-Osorio G."/>
            <person name="Amillis S."/>
            <person name="Uchima C.A."/>
            <person name="Anderluh G."/>
            <person name="Asadollahi M."/>
            <person name="Askin M."/>
            <person name="Barry K."/>
            <person name="Battaglia E."/>
            <person name="Bayram O."/>
            <person name="Benocci T."/>
            <person name="Braus-Stromeyer S.A."/>
            <person name="Caldana C."/>
            <person name="Canovas D."/>
            <person name="Cerqueira G.C."/>
            <person name="Chen F."/>
            <person name="Chen W."/>
            <person name="Choi C."/>
            <person name="Clum A."/>
            <person name="Dos Santos R.A."/>
            <person name="Damasio A.R."/>
            <person name="Diallinas G."/>
            <person name="Emri T."/>
            <person name="Fekete E."/>
            <person name="Flipphi M."/>
            <person name="Freyberg S."/>
            <person name="Gallo A."/>
            <person name="Gournas C."/>
            <person name="Habgood R."/>
            <person name="Hainaut M."/>
            <person name="Harispe M.L."/>
            <person name="Henrissat B."/>
            <person name="Hilden K.S."/>
            <person name="Hope R."/>
            <person name="Hossain A."/>
            <person name="Karabika E."/>
            <person name="Karaffa L."/>
            <person name="Karanyi Z."/>
            <person name="Krasevec N."/>
            <person name="Kuo A."/>
            <person name="Kusch H."/>
            <person name="LaButti K."/>
            <person name="Lagendijk E.L."/>
            <person name="Lapidus A."/>
            <person name="Levasseur A."/>
            <person name="Lindquist E."/>
            <person name="Lipzen A."/>
            <person name="Logrieco A.F."/>
            <person name="MacCabe A."/>
            <person name="Maekelae M.R."/>
            <person name="Malavazi I."/>
            <person name="Melin P."/>
            <person name="Meyer V."/>
            <person name="Mielnichuk N."/>
            <person name="Miskei M."/>
            <person name="Molnar A.P."/>
            <person name="Mule G."/>
            <person name="Ngan C.Y."/>
            <person name="Orejas M."/>
            <person name="Orosz E."/>
            <person name="Ouedraogo J.P."/>
            <person name="Overkamp K.M."/>
            <person name="Park H.-S."/>
            <person name="Perrone G."/>
            <person name="Piumi F."/>
            <person name="Punt P.J."/>
            <person name="Ram A.F."/>
            <person name="Ramon A."/>
            <person name="Rauscher S."/>
            <person name="Record E."/>
            <person name="Riano-Pachon D.M."/>
            <person name="Robert V."/>
            <person name="Roehrig J."/>
            <person name="Ruller R."/>
            <person name="Salamov A."/>
            <person name="Salih N.S."/>
            <person name="Samson R.A."/>
            <person name="Sandor E."/>
            <person name="Sanguinetti M."/>
            <person name="Schuetze T."/>
            <person name="Sepcic K."/>
            <person name="Shelest E."/>
            <person name="Sherlock G."/>
            <person name="Sophianopoulou V."/>
            <person name="Squina F.M."/>
            <person name="Sun H."/>
            <person name="Susca A."/>
            <person name="Todd R.B."/>
            <person name="Tsang A."/>
            <person name="Unkles S.E."/>
            <person name="van de Wiele N."/>
            <person name="van Rossen-Uffink D."/>
            <person name="Oliveira J.V."/>
            <person name="Vesth T.C."/>
            <person name="Visser J."/>
            <person name="Yu J.-H."/>
            <person name="Zhou M."/>
            <person name="Andersen M.R."/>
            <person name="Archer D.B."/>
            <person name="Baker S.E."/>
            <person name="Benoit I."/>
            <person name="Brakhage A.A."/>
            <person name="Braus G.H."/>
            <person name="Fischer R."/>
            <person name="Frisvad J.C."/>
            <person name="Goldman G.H."/>
            <person name="Houbraken J."/>
            <person name="Oakley B."/>
            <person name="Pocsi I."/>
            <person name="Scazzocchio C."/>
            <person name="Seiboth B."/>
            <person name="vanKuyk P.A."/>
            <person name="Wortman J."/>
            <person name="Dyer P.S."/>
            <person name="Grigoriev I.V."/>
        </authorList>
    </citation>
    <scope>NUCLEOTIDE SEQUENCE [LARGE SCALE GENOMIC DNA]</scope>
    <source>
        <strain evidence="10">ATCC 16872 / CBS 172.66 / WB 5094</strain>
    </source>
</reference>
<feature type="compositionally biased region" description="Basic and acidic residues" evidence="7">
    <location>
        <begin position="137"/>
        <end position="151"/>
    </location>
</feature>
<feature type="region of interest" description="Disordered" evidence="7">
    <location>
        <begin position="739"/>
        <end position="758"/>
    </location>
</feature>
<feature type="compositionally biased region" description="Basic and acidic residues" evidence="7">
    <location>
        <begin position="89"/>
        <end position="101"/>
    </location>
</feature>
<sequence>MAEPTDSTNPAEEAPKPAPEPTEMPSAEQPSAQMPPAEIPPAQIPPAEQPSNEQPAPQQPPYQHAPHQESPPQLPPQQQPSHQQPPHEQPLHEQPLHEQPPHEQPPPQQPPYQHAPHQQLPAEQPPLEMPSVQMRSTEQHNSEPPVDHALPHNDTSLPPIDTTLPAMEEHERLSHELPPIDTTIPSLPPIDTSLPPLDTTLPATDGLHTEEPDFSFPELKQSDTDGHGVDHSHPPGTNGFDFPDHTPHSSTPAPSYHPPVNDTHSQQPAQQEHSHLSHHTHQHQQSPHPGQPSQPQNHYEHQYSHNQHHPQQQHTPSQHGSPSQHQHGPGQSTPTQPHQQQQQYQQHQSSDMYHNHQSMSAPSMQTMDHHSMQGQHSQMPQAPIGSPMPSNMPPMTSVGQYMTGYPTNVGQMGMNANSQMRYQLPGDPNKMLSGGRHKKEVKRRTKTGCLTCRKRRIKCDEGHPVCRNCVKSKRECLGYDPVFKQQPTPSAIQPAPNPHPSLVVNPQDPSTSYPQAPPGYVPAASQPFAPSESPSTSTDRYDSYGAPVDHSADVNNQQNMASIQHAVEGGLQPTVNPAATNATGTPSEATSFRVKQVQISDLLALRGIPPPPPHPITSLPPNRLEEIQAVFLATYAPAIDKFFETRWFQDKALAHLLANAQLMAEYSALIDAFNDPNLNDPNVVARLESFEASVVWSSMTLCRHVMNVSGGAQPEYDLLASAKRLDVIEAMITGEHLDSNPLSQFPTREPAANPPSLPDQLTQRSLDFWSAVGYFLTLHDNEASSAKEIDDTLARCRTLLDTYENRDVIYSIAIARHLGQRWADFPRSFPQPITTNEKDAGAKLYVAQKFLEQEAGGKGTTQVIKRICGMVVRSWIVSRE</sequence>
<dbReference type="OrthoDB" id="5375558at2759"/>
<keyword evidence="6" id="KW-0539">Nucleus</keyword>
<keyword evidence="10" id="KW-1185">Reference proteome</keyword>
<dbReference type="Proteomes" id="UP000184546">
    <property type="component" value="Unassembled WGS sequence"/>
</dbReference>
<dbReference type="PANTHER" id="PTHR36206">
    <property type="entry name" value="ASPERCRYPTIN BIOSYNTHESIS CLUSTER-SPECIFIC TRANSCRIPTION REGULATOR ATNN-RELATED"/>
    <property type="match status" value="1"/>
</dbReference>
<dbReference type="GO" id="GO:0008270">
    <property type="term" value="F:zinc ion binding"/>
    <property type="evidence" value="ECO:0007669"/>
    <property type="project" value="InterPro"/>
</dbReference>
<feature type="compositionally biased region" description="Low complexity" evidence="7">
    <location>
        <begin position="309"/>
        <end position="349"/>
    </location>
</feature>
<feature type="compositionally biased region" description="Low complexity" evidence="7">
    <location>
        <begin position="49"/>
        <end position="71"/>
    </location>
</feature>
<feature type="region of interest" description="Disordered" evidence="7">
    <location>
        <begin position="487"/>
        <end position="552"/>
    </location>
</feature>
<evidence type="ECO:0000256" key="7">
    <source>
        <dbReference type="SAM" id="MobiDB-lite"/>
    </source>
</evidence>
<evidence type="ECO:0000259" key="8">
    <source>
        <dbReference type="PROSITE" id="PS50048"/>
    </source>
</evidence>
<feature type="compositionally biased region" description="Low complexity" evidence="7">
    <location>
        <begin position="283"/>
        <end position="297"/>
    </location>
</feature>
<dbReference type="AlphaFoldDB" id="A0A1L9WFC1"/>
<dbReference type="OMA" id="NAQMRYQ"/>
<protein>
    <recommendedName>
        <fullName evidence="8">Zn(2)-C6 fungal-type domain-containing protein</fullName>
    </recommendedName>
</protein>
<keyword evidence="5" id="KW-0804">Transcription</keyword>
<dbReference type="STRING" id="690307.A0A1L9WFC1"/>
<keyword evidence="1" id="KW-0479">Metal-binding</keyword>
<feature type="compositionally biased region" description="Low complexity" evidence="7">
    <location>
        <begin position="111"/>
        <end position="121"/>
    </location>
</feature>
<evidence type="ECO:0000256" key="3">
    <source>
        <dbReference type="ARBA" id="ARBA00023015"/>
    </source>
</evidence>
<name>A0A1L9WFC1_ASPA1</name>
<evidence type="ECO:0000313" key="9">
    <source>
        <dbReference type="EMBL" id="OJJ94868.1"/>
    </source>
</evidence>